<evidence type="ECO:0000256" key="11">
    <source>
        <dbReference type="ARBA" id="ARBA00023154"/>
    </source>
</evidence>
<dbReference type="AlphaFoldDB" id="A0A368BR53"/>
<accession>A0A368BR53</accession>
<keyword evidence="7 15" id="KW-0479">Metal-binding</keyword>
<dbReference type="InterPro" id="IPR002933">
    <property type="entry name" value="Peptidase_M20"/>
</dbReference>
<evidence type="ECO:0000256" key="6">
    <source>
        <dbReference type="ARBA" id="ARBA00022605"/>
    </source>
</evidence>
<feature type="binding site" evidence="15">
    <location>
        <position position="98"/>
    </location>
    <ligand>
        <name>Zn(2+)</name>
        <dbReference type="ChEBI" id="CHEBI:29105"/>
        <label>2</label>
    </ligand>
</feature>
<evidence type="ECO:0000256" key="1">
    <source>
        <dbReference type="ARBA" id="ARBA00005130"/>
    </source>
</evidence>
<dbReference type="InterPro" id="IPR005941">
    <property type="entry name" value="DapE_proteobac"/>
</dbReference>
<evidence type="ECO:0000256" key="4">
    <source>
        <dbReference type="ARBA" id="ARBA00011921"/>
    </source>
</evidence>
<dbReference type="Proteomes" id="UP000253032">
    <property type="component" value="Unassembled WGS sequence"/>
</dbReference>
<feature type="binding site" evidence="15">
    <location>
        <position position="65"/>
    </location>
    <ligand>
        <name>Zn(2+)</name>
        <dbReference type="ChEBI" id="CHEBI:29105"/>
        <label>1</label>
    </ligand>
</feature>
<dbReference type="EC" id="3.5.1.18" evidence="4 15"/>
<feature type="active site" evidence="15">
    <location>
        <position position="67"/>
    </location>
</feature>
<dbReference type="GO" id="GO:0009089">
    <property type="term" value="P:lysine biosynthetic process via diaminopimelate"/>
    <property type="evidence" value="ECO:0007669"/>
    <property type="project" value="UniProtKB-UniRule"/>
</dbReference>
<dbReference type="PROSITE" id="PS00759">
    <property type="entry name" value="ARGE_DAPE_CPG2_2"/>
    <property type="match status" value="1"/>
</dbReference>
<dbReference type="GO" id="GO:0009014">
    <property type="term" value="F:succinyl-diaminopimelate desuccinylase activity"/>
    <property type="evidence" value="ECO:0007669"/>
    <property type="project" value="UniProtKB-UniRule"/>
</dbReference>
<evidence type="ECO:0000256" key="9">
    <source>
        <dbReference type="ARBA" id="ARBA00022833"/>
    </source>
</evidence>
<comment type="caution">
    <text evidence="17">The sequence shown here is derived from an EMBL/GenBank/DDBJ whole genome shotgun (WGS) entry which is preliminary data.</text>
</comment>
<dbReference type="Gene3D" id="3.40.630.10">
    <property type="entry name" value="Zn peptidases"/>
    <property type="match status" value="1"/>
</dbReference>
<feature type="binding site" evidence="15">
    <location>
        <position position="348"/>
    </location>
    <ligand>
        <name>Zn(2+)</name>
        <dbReference type="ChEBI" id="CHEBI:29105"/>
        <label>2</label>
    </ligand>
</feature>
<name>A0A368BR53_9GAMM</name>
<dbReference type="SUPFAM" id="SSF53187">
    <property type="entry name" value="Zn-dependent exopeptidases"/>
    <property type="match status" value="1"/>
</dbReference>
<evidence type="ECO:0000256" key="7">
    <source>
        <dbReference type="ARBA" id="ARBA00022723"/>
    </source>
</evidence>
<gene>
    <name evidence="15" type="primary">dapE</name>
    <name evidence="17" type="ORF">DBW98_00680</name>
</gene>
<evidence type="ECO:0000256" key="15">
    <source>
        <dbReference type="HAMAP-Rule" id="MF_01690"/>
    </source>
</evidence>
<comment type="pathway">
    <text evidence="1 15">Amino-acid biosynthesis; L-lysine biosynthesis via DAP pathway; LL-2,6-diaminopimelate from (S)-tetrahydrodipicolinate (succinylase route): step 3/3.</text>
</comment>
<comment type="catalytic activity">
    <reaction evidence="14 15">
        <text>N-succinyl-(2S,6S)-2,6-diaminopimelate + H2O = (2S,6S)-2,6-diaminopimelate + succinate</text>
        <dbReference type="Rhea" id="RHEA:22608"/>
        <dbReference type="ChEBI" id="CHEBI:15377"/>
        <dbReference type="ChEBI" id="CHEBI:30031"/>
        <dbReference type="ChEBI" id="CHEBI:57609"/>
        <dbReference type="ChEBI" id="CHEBI:58087"/>
        <dbReference type="EC" id="3.5.1.18"/>
    </reaction>
</comment>
<keyword evidence="9 15" id="KW-0862">Zinc</keyword>
<evidence type="ECO:0000256" key="13">
    <source>
        <dbReference type="ARBA" id="ARBA00031891"/>
    </source>
</evidence>
<evidence type="ECO:0000313" key="17">
    <source>
        <dbReference type="EMBL" id="RCL39555.1"/>
    </source>
</evidence>
<protein>
    <recommendedName>
        <fullName evidence="5 15">Succinyl-diaminopimelate desuccinylase</fullName>
        <shortName evidence="15">SDAP desuccinylase</shortName>
        <ecNumber evidence="4 15">3.5.1.18</ecNumber>
    </recommendedName>
    <alternativeName>
        <fullName evidence="13 15">N-succinyl-LL-2,6-diaminoheptanedioate amidohydrolase</fullName>
    </alternativeName>
</protein>
<dbReference type="InterPro" id="IPR011650">
    <property type="entry name" value="Peptidase_M20_dimer"/>
</dbReference>
<dbReference type="EMBL" id="QOPC01000002">
    <property type="protein sequence ID" value="RCL39555.1"/>
    <property type="molecule type" value="Genomic_DNA"/>
</dbReference>
<keyword evidence="11 15" id="KW-0457">Lysine biosynthesis</keyword>
<evidence type="ECO:0000256" key="3">
    <source>
        <dbReference type="ARBA" id="ARBA00011738"/>
    </source>
</evidence>
<dbReference type="GO" id="GO:0006526">
    <property type="term" value="P:L-arginine biosynthetic process"/>
    <property type="evidence" value="ECO:0007669"/>
    <property type="project" value="TreeGrafter"/>
</dbReference>
<dbReference type="UniPathway" id="UPA00034">
    <property type="reaction ID" value="UER00021"/>
</dbReference>
<keyword evidence="12 15" id="KW-0170">Cobalt</keyword>
<dbReference type="InterPro" id="IPR050072">
    <property type="entry name" value="Peptidase_M20A"/>
</dbReference>
<reference evidence="17 18" key="1">
    <citation type="journal article" date="2018" name="Microbiome">
        <title>Fine metagenomic profile of the Mediterranean stratified and mixed water columns revealed by assembly and recruitment.</title>
        <authorList>
            <person name="Haro-Moreno J.M."/>
            <person name="Lopez-Perez M."/>
            <person name="De La Torre J.R."/>
            <person name="Picazo A."/>
            <person name="Camacho A."/>
            <person name="Rodriguez-Valera F."/>
        </authorList>
    </citation>
    <scope>NUCLEOTIDE SEQUENCE [LARGE SCALE GENOMIC DNA]</scope>
    <source>
        <strain evidence="17">MED-G84</strain>
    </source>
</reference>
<dbReference type="PANTHER" id="PTHR43808">
    <property type="entry name" value="ACETYLORNITHINE DEACETYLASE"/>
    <property type="match status" value="1"/>
</dbReference>
<feature type="binding site" evidence="15">
    <location>
        <position position="162"/>
    </location>
    <ligand>
        <name>Zn(2+)</name>
        <dbReference type="ChEBI" id="CHEBI:29105"/>
        <label>1</label>
    </ligand>
</feature>
<dbReference type="SUPFAM" id="SSF55031">
    <property type="entry name" value="Bacterial exopeptidase dimerisation domain"/>
    <property type="match status" value="1"/>
</dbReference>
<comment type="subunit">
    <text evidence="3 15">Homodimer.</text>
</comment>
<dbReference type="NCBIfam" id="TIGR01246">
    <property type="entry name" value="dapE_proteo"/>
    <property type="match status" value="1"/>
</dbReference>
<feature type="domain" description="Peptidase M20 dimerisation" evidence="16">
    <location>
        <begin position="175"/>
        <end position="277"/>
    </location>
</feature>
<comment type="function">
    <text evidence="15">Catalyzes the hydrolysis of N-succinyl-L,L-diaminopimelic acid (SDAP), forming succinate and LL-2,6-diaminopimelate (DAP), an intermediate involved in the bacterial biosynthesis of lysine and meso-diaminopimelic acid, an essential component of bacterial cell walls.</text>
</comment>
<dbReference type="HAMAP" id="MF_01690">
    <property type="entry name" value="DapE"/>
    <property type="match status" value="1"/>
</dbReference>
<dbReference type="InterPro" id="IPR001261">
    <property type="entry name" value="ArgE/DapE_CS"/>
</dbReference>
<dbReference type="PANTHER" id="PTHR43808:SF31">
    <property type="entry name" value="N-ACETYL-L-CITRULLINE DEACETYLASE"/>
    <property type="match status" value="1"/>
</dbReference>
<feature type="binding site" evidence="15">
    <location>
        <position position="133"/>
    </location>
    <ligand>
        <name>Zn(2+)</name>
        <dbReference type="ChEBI" id="CHEBI:29105"/>
        <label>2</label>
    </ligand>
</feature>
<evidence type="ECO:0000313" key="18">
    <source>
        <dbReference type="Proteomes" id="UP000253032"/>
    </source>
</evidence>
<dbReference type="GO" id="GO:0050897">
    <property type="term" value="F:cobalt ion binding"/>
    <property type="evidence" value="ECO:0007669"/>
    <property type="project" value="UniProtKB-UniRule"/>
</dbReference>
<feature type="active site" description="Proton acceptor" evidence="15">
    <location>
        <position position="132"/>
    </location>
</feature>
<dbReference type="GO" id="GO:0008777">
    <property type="term" value="F:acetylornithine deacetylase activity"/>
    <property type="evidence" value="ECO:0007669"/>
    <property type="project" value="TreeGrafter"/>
</dbReference>
<comment type="cofactor">
    <cofactor evidence="15">
        <name>Zn(2+)</name>
        <dbReference type="ChEBI" id="CHEBI:29105"/>
    </cofactor>
    <cofactor evidence="15">
        <name>Co(2+)</name>
        <dbReference type="ChEBI" id="CHEBI:48828"/>
    </cofactor>
    <text evidence="15">Binds 2 Zn(2+) or Co(2+) ions per subunit.</text>
</comment>
<dbReference type="GO" id="GO:0008270">
    <property type="term" value="F:zinc ion binding"/>
    <property type="evidence" value="ECO:0007669"/>
    <property type="project" value="UniProtKB-UniRule"/>
</dbReference>
<keyword evidence="8 15" id="KW-0378">Hydrolase</keyword>
<evidence type="ECO:0000256" key="12">
    <source>
        <dbReference type="ARBA" id="ARBA00023285"/>
    </source>
</evidence>
<evidence type="ECO:0000259" key="16">
    <source>
        <dbReference type="Pfam" id="PF07687"/>
    </source>
</evidence>
<dbReference type="Gene3D" id="3.30.70.360">
    <property type="match status" value="1"/>
</dbReference>
<comment type="similarity">
    <text evidence="2 15">Belongs to the peptidase M20A family. DapE subfamily.</text>
</comment>
<dbReference type="Pfam" id="PF01546">
    <property type="entry name" value="Peptidase_M20"/>
    <property type="match status" value="1"/>
</dbReference>
<evidence type="ECO:0000256" key="8">
    <source>
        <dbReference type="ARBA" id="ARBA00022801"/>
    </source>
</evidence>
<keyword evidence="6 15" id="KW-0028">Amino-acid biosynthesis</keyword>
<evidence type="ECO:0000256" key="10">
    <source>
        <dbReference type="ARBA" id="ARBA00022915"/>
    </source>
</evidence>
<sequence length="378" mass="41531">MSAIELAQSLIKIKSISPKDEGCFDLVEAELAPLGFETKRIPELNCETLLAKFGNSGKVFCFLGHTDIVPSGPEDEWTSPPFEANIINAELIGRGAADMKGSVAVFIQSVKKFLTANPNPSFQIWVMLTSNEEGEPEDGKINTLIDSLTSQNEFIDYCLVGEASSSESVGDVLRVGRRGSLSGNLRLIGKQGHVAYPQKVLSPILEAGPIINELNQIIWDAGNEFFDPTSFQISNIEAGTGATNVVPGSLKMLFNFRFSPESTEESLRKRFVEVLEKSKCEFEIEWTLNAQPYLTTKTEFLSIIQAALKKVNGKVAEVNNGGGTSDGRWISPTGSEVIELGPRNKTIHQIDEKISLDDLKQLQEIYHQILVETNYKAS</sequence>
<evidence type="ECO:0000256" key="14">
    <source>
        <dbReference type="ARBA" id="ARBA00051301"/>
    </source>
</evidence>
<dbReference type="InterPro" id="IPR036264">
    <property type="entry name" value="Bact_exopeptidase_dim_dom"/>
</dbReference>
<dbReference type="NCBIfam" id="NF009557">
    <property type="entry name" value="PRK13009.1"/>
    <property type="match status" value="1"/>
</dbReference>
<dbReference type="Pfam" id="PF07687">
    <property type="entry name" value="M20_dimer"/>
    <property type="match status" value="1"/>
</dbReference>
<keyword evidence="10 15" id="KW-0220">Diaminopimelate biosynthesis</keyword>
<feature type="binding site" evidence="15">
    <location>
        <position position="98"/>
    </location>
    <ligand>
        <name>Zn(2+)</name>
        <dbReference type="ChEBI" id="CHEBI:29105"/>
        <label>1</label>
    </ligand>
</feature>
<dbReference type="GO" id="GO:0019877">
    <property type="term" value="P:diaminopimelate biosynthetic process"/>
    <property type="evidence" value="ECO:0007669"/>
    <property type="project" value="UniProtKB-UniRule"/>
</dbReference>
<proteinExistence type="inferred from homology"/>
<organism evidence="17 18">
    <name type="scientific">SAR86 cluster bacterium</name>
    <dbReference type="NCBI Taxonomy" id="2030880"/>
    <lineage>
        <taxon>Bacteria</taxon>
        <taxon>Pseudomonadati</taxon>
        <taxon>Pseudomonadota</taxon>
        <taxon>Gammaproteobacteria</taxon>
        <taxon>SAR86 cluster</taxon>
    </lineage>
</organism>
<evidence type="ECO:0000256" key="5">
    <source>
        <dbReference type="ARBA" id="ARBA00022391"/>
    </source>
</evidence>
<evidence type="ECO:0000256" key="2">
    <source>
        <dbReference type="ARBA" id="ARBA00006746"/>
    </source>
</evidence>